<name>A0A2H9ZT00_9ASPA</name>
<gene>
    <name evidence="1" type="ORF">AXF42_Ash020312</name>
</gene>
<dbReference type="Proteomes" id="UP000236161">
    <property type="component" value="Unassembled WGS sequence"/>
</dbReference>
<organism evidence="1 2">
    <name type="scientific">Apostasia shenzhenica</name>
    <dbReference type="NCBI Taxonomy" id="1088818"/>
    <lineage>
        <taxon>Eukaryota</taxon>
        <taxon>Viridiplantae</taxon>
        <taxon>Streptophyta</taxon>
        <taxon>Embryophyta</taxon>
        <taxon>Tracheophyta</taxon>
        <taxon>Spermatophyta</taxon>
        <taxon>Magnoliopsida</taxon>
        <taxon>Liliopsida</taxon>
        <taxon>Asparagales</taxon>
        <taxon>Orchidaceae</taxon>
        <taxon>Apostasioideae</taxon>
        <taxon>Apostasia</taxon>
    </lineage>
</organism>
<dbReference type="EMBL" id="KZ454165">
    <property type="protein sequence ID" value="PKA46421.1"/>
    <property type="molecule type" value="Genomic_DNA"/>
</dbReference>
<accession>A0A2H9ZT00</accession>
<proteinExistence type="predicted"/>
<keyword evidence="2" id="KW-1185">Reference proteome</keyword>
<sequence>MGESRVTTHWQRATTSEEDAKMWQYNKSGAGGIATEALWQAFWQKRRPAEL</sequence>
<evidence type="ECO:0000313" key="2">
    <source>
        <dbReference type="Proteomes" id="UP000236161"/>
    </source>
</evidence>
<reference evidence="1 2" key="1">
    <citation type="journal article" date="2017" name="Nature">
        <title>The Apostasia genome and the evolution of orchids.</title>
        <authorList>
            <person name="Zhang G.Q."/>
            <person name="Liu K.W."/>
            <person name="Li Z."/>
            <person name="Lohaus R."/>
            <person name="Hsiao Y.Y."/>
            <person name="Niu S.C."/>
            <person name="Wang J.Y."/>
            <person name="Lin Y.C."/>
            <person name="Xu Q."/>
            <person name="Chen L.J."/>
            <person name="Yoshida K."/>
            <person name="Fujiwara S."/>
            <person name="Wang Z.W."/>
            <person name="Zhang Y.Q."/>
            <person name="Mitsuda N."/>
            <person name="Wang M."/>
            <person name="Liu G.H."/>
            <person name="Pecoraro L."/>
            <person name="Huang H.X."/>
            <person name="Xiao X.J."/>
            <person name="Lin M."/>
            <person name="Wu X.Y."/>
            <person name="Wu W.L."/>
            <person name="Chen Y.Y."/>
            <person name="Chang S.B."/>
            <person name="Sakamoto S."/>
            <person name="Ohme-Takagi M."/>
            <person name="Yagi M."/>
            <person name="Zeng S.J."/>
            <person name="Shen C.Y."/>
            <person name="Yeh C.M."/>
            <person name="Luo Y.B."/>
            <person name="Tsai W.C."/>
            <person name="Van de Peer Y."/>
            <person name="Liu Z.J."/>
        </authorList>
    </citation>
    <scope>NUCLEOTIDE SEQUENCE [LARGE SCALE GENOMIC DNA]</scope>
    <source>
        <strain evidence="2">cv. Shenzhen</strain>
        <tissue evidence="1">Stem</tissue>
    </source>
</reference>
<dbReference type="AlphaFoldDB" id="A0A2H9ZT00"/>
<protein>
    <submittedName>
        <fullName evidence="1">Uncharacterized protein</fullName>
    </submittedName>
</protein>
<evidence type="ECO:0000313" key="1">
    <source>
        <dbReference type="EMBL" id="PKA46421.1"/>
    </source>
</evidence>